<accession>H9UIM6</accession>
<evidence type="ECO:0000256" key="2">
    <source>
        <dbReference type="ARBA" id="ARBA00022679"/>
    </source>
</evidence>
<dbReference type="EMBL" id="CP003282">
    <property type="protein sequence ID" value="AFG37369.1"/>
    <property type="molecule type" value="Genomic_DNA"/>
</dbReference>
<evidence type="ECO:0000256" key="5">
    <source>
        <dbReference type="PROSITE-ProRule" id="PRU10015"/>
    </source>
</evidence>
<dbReference type="NCBIfam" id="TIGR00479">
    <property type="entry name" value="rumA"/>
    <property type="match status" value="1"/>
</dbReference>
<reference evidence="8" key="1">
    <citation type="journal article" date="2013" name="Stand. Genomic Sci.">
        <title>Complete genome sequence of the halophilic bacterium Spirochaeta africana type strain (Z-7692(T)) from the alkaline Lake Magadi in the East African Rift.</title>
        <authorList>
            <person name="Liolos K."/>
            <person name="Abt B."/>
            <person name="Scheuner C."/>
            <person name="Teshima H."/>
            <person name="Held B."/>
            <person name="Lapidus A."/>
            <person name="Nolan M."/>
            <person name="Lucas S."/>
            <person name="Deshpande S."/>
            <person name="Cheng J.F."/>
            <person name="Tapia R."/>
            <person name="Goodwin L.A."/>
            <person name="Pitluck S."/>
            <person name="Pagani I."/>
            <person name="Ivanova N."/>
            <person name="Mavromatis K."/>
            <person name="Mikhailova N."/>
            <person name="Huntemann M."/>
            <person name="Pati A."/>
            <person name="Chen A."/>
            <person name="Palaniappan K."/>
            <person name="Land M."/>
            <person name="Rohde M."/>
            <person name="Tindall B.J."/>
            <person name="Detter J.C."/>
            <person name="Goker M."/>
            <person name="Bristow J."/>
            <person name="Eisen J.A."/>
            <person name="Markowitz V."/>
            <person name="Hugenholtz P."/>
            <person name="Woyke T."/>
            <person name="Klenk H.P."/>
            <person name="Kyrpides N.C."/>
        </authorList>
    </citation>
    <scope>NUCLEOTIDE SEQUENCE</scope>
    <source>
        <strain evidence="8">ATCC 700263 / DSM 8902 / Z-7692</strain>
    </source>
</reference>
<name>H9UIM6_SPIAZ</name>
<dbReference type="Pfam" id="PF05958">
    <property type="entry name" value="tRNA_U5-meth_tr"/>
    <property type="match status" value="1"/>
</dbReference>
<dbReference type="InterPro" id="IPR010280">
    <property type="entry name" value="U5_MeTrfase_fam"/>
</dbReference>
<dbReference type="GO" id="GO:0070475">
    <property type="term" value="P:rRNA base methylation"/>
    <property type="evidence" value="ECO:0007669"/>
    <property type="project" value="TreeGrafter"/>
</dbReference>
<dbReference type="OrthoDB" id="9804590at2"/>
<keyword evidence="3 4" id="KW-0949">S-adenosyl-L-methionine</keyword>
<dbReference type="PROSITE" id="PS01230">
    <property type="entry name" value="TRMA_1"/>
    <property type="match status" value="1"/>
</dbReference>
<dbReference type="Gene3D" id="2.40.50.1070">
    <property type="match status" value="1"/>
</dbReference>
<gene>
    <name evidence="7" type="ordered locus">Spiaf_1294</name>
</gene>
<evidence type="ECO:0000256" key="4">
    <source>
        <dbReference type="PROSITE-ProRule" id="PRU01024"/>
    </source>
</evidence>
<protein>
    <submittedName>
        <fullName evidence="7">23S rRNA (Uracil-5-)-methyltransferase RumA</fullName>
    </submittedName>
</protein>
<feature type="binding site" evidence="4">
    <location>
        <position position="302"/>
    </location>
    <ligand>
        <name>S-adenosyl-L-methionine</name>
        <dbReference type="ChEBI" id="CHEBI:59789"/>
    </ligand>
</feature>
<sequence>MPKRKRGRKRPPSIPEPREDQRVQPYCIHFDHCGGCTLQHFSYPGQLELKQGAAVHAFQRELLTDLPEPLDILPALQERGYRNKLEYTFSRRRWLTPEEIAGGEEFIHRDGAGFHVRGFFDRVLDLQECHHQPEPSNRLRLFVRDTARELGISFYDISANEGDLRTLMVRTTQSGQVMAVVMFGSDNPEQREALLSRVVAQFPELSSLYYIVNTTRNSSPIGHEQILYAGSPTITETCGTLQLAIHPASFFQTNTGQAERLYSLVADWAALDGNQVVYDLYSGIGSIGLFLASAAQKIIGIEVIEDAVHGARENASLNGIANADFHCGEAEKLCTPEFFASHGAPDLIILDPPRPGLHKNLIATLREITAPRILYVSCNPSTQADDLEQLADLYRVVRRQAVDMFPQTLHVENVVELALR</sequence>
<feature type="binding site" evidence="4">
    <location>
        <position position="281"/>
    </location>
    <ligand>
        <name>S-adenosyl-L-methionine</name>
        <dbReference type="ChEBI" id="CHEBI:59789"/>
    </ligand>
</feature>
<dbReference type="FunFam" id="3.40.50.150:FF:000009">
    <property type="entry name" value="23S rRNA (Uracil(1939)-C(5))-methyltransferase RlmD"/>
    <property type="match status" value="1"/>
</dbReference>
<dbReference type="Proteomes" id="UP000007383">
    <property type="component" value="Chromosome"/>
</dbReference>
<feature type="region of interest" description="Disordered" evidence="6">
    <location>
        <begin position="1"/>
        <end position="21"/>
    </location>
</feature>
<keyword evidence="2 4" id="KW-0808">Transferase</keyword>
<feature type="active site" description="Nucleophile" evidence="4">
    <location>
        <position position="378"/>
    </location>
</feature>
<feature type="compositionally biased region" description="Basic residues" evidence="6">
    <location>
        <begin position="1"/>
        <end position="11"/>
    </location>
</feature>
<dbReference type="PATRIC" id="fig|889378.3.peg.1298"/>
<dbReference type="HOGENOM" id="CLU_014689_7_2_12"/>
<comment type="similarity">
    <text evidence="4">Belongs to the class I-like SAM-binding methyltransferase superfamily. RNA M5U methyltransferase family.</text>
</comment>
<keyword evidence="1 4" id="KW-0489">Methyltransferase</keyword>
<feature type="binding site" evidence="4">
    <location>
        <position position="351"/>
    </location>
    <ligand>
        <name>S-adenosyl-L-methionine</name>
        <dbReference type="ChEBI" id="CHEBI:59789"/>
    </ligand>
</feature>
<dbReference type="InterPro" id="IPR030391">
    <property type="entry name" value="MeTrfase_TrmA_CS"/>
</dbReference>
<dbReference type="PANTHER" id="PTHR11061">
    <property type="entry name" value="RNA M5U METHYLTRANSFERASE"/>
    <property type="match status" value="1"/>
</dbReference>
<dbReference type="PROSITE" id="PS51687">
    <property type="entry name" value="SAM_MT_RNA_M5U"/>
    <property type="match status" value="1"/>
</dbReference>
<feature type="binding site" evidence="4">
    <location>
        <position position="252"/>
    </location>
    <ligand>
        <name>S-adenosyl-L-methionine</name>
        <dbReference type="ChEBI" id="CHEBI:59789"/>
    </ligand>
</feature>
<dbReference type="Gene3D" id="3.40.50.150">
    <property type="entry name" value="Vaccinia Virus protein VP39"/>
    <property type="match status" value="1"/>
</dbReference>
<evidence type="ECO:0000256" key="6">
    <source>
        <dbReference type="SAM" id="MobiDB-lite"/>
    </source>
</evidence>
<dbReference type="InterPro" id="IPR030390">
    <property type="entry name" value="MeTrfase_TrmA_AS"/>
</dbReference>
<dbReference type="KEGG" id="sfc:Spiaf_1294"/>
<dbReference type="PROSITE" id="PS01231">
    <property type="entry name" value="TRMA_2"/>
    <property type="match status" value="1"/>
</dbReference>
<proteinExistence type="inferred from homology"/>
<dbReference type="InterPro" id="IPR029063">
    <property type="entry name" value="SAM-dependent_MTases_sf"/>
</dbReference>
<evidence type="ECO:0000256" key="3">
    <source>
        <dbReference type="ARBA" id="ARBA00022691"/>
    </source>
</evidence>
<dbReference type="STRING" id="889378.Spiaf_1294"/>
<evidence type="ECO:0000256" key="1">
    <source>
        <dbReference type="ARBA" id="ARBA00022603"/>
    </source>
</evidence>
<keyword evidence="8" id="KW-1185">Reference proteome</keyword>
<dbReference type="RefSeq" id="WP_014455357.1">
    <property type="nucleotide sequence ID" value="NC_017098.1"/>
</dbReference>
<dbReference type="PANTHER" id="PTHR11061:SF30">
    <property type="entry name" value="TRNA (URACIL(54)-C(5))-METHYLTRANSFERASE"/>
    <property type="match status" value="1"/>
</dbReference>
<dbReference type="SUPFAM" id="SSF53335">
    <property type="entry name" value="S-adenosyl-L-methionine-dependent methyltransferases"/>
    <property type="match status" value="1"/>
</dbReference>
<organism evidence="7 8">
    <name type="scientific">Spirochaeta africana (strain ATCC 700263 / DSM 8902 / Z-7692)</name>
    <dbReference type="NCBI Taxonomy" id="889378"/>
    <lineage>
        <taxon>Bacteria</taxon>
        <taxon>Pseudomonadati</taxon>
        <taxon>Spirochaetota</taxon>
        <taxon>Spirochaetia</taxon>
        <taxon>Spirochaetales</taxon>
        <taxon>Spirochaetaceae</taxon>
        <taxon>Spirochaeta</taxon>
    </lineage>
</organism>
<dbReference type="eggNOG" id="COG2265">
    <property type="taxonomic scope" value="Bacteria"/>
</dbReference>
<evidence type="ECO:0000313" key="7">
    <source>
        <dbReference type="EMBL" id="AFG37369.1"/>
    </source>
</evidence>
<dbReference type="CDD" id="cd02440">
    <property type="entry name" value="AdoMet_MTases"/>
    <property type="match status" value="1"/>
</dbReference>
<dbReference type="GO" id="GO:0070041">
    <property type="term" value="F:rRNA (uridine-C5-)-methyltransferase activity"/>
    <property type="evidence" value="ECO:0007669"/>
    <property type="project" value="TreeGrafter"/>
</dbReference>
<feature type="active site" evidence="5">
    <location>
        <position position="378"/>
    </location>
</feature>
<evidence type="ECO:0000313" key="8">
    <source>
        <dbReference type="Proteomes" id="UP000007383"/>
    </source>
</evidence>
<dbReference type="AlphaFoldDB" id="H9UIM6"/>